<dbReference type="InterPro" id="IPR000504">
    <property type="entry name" value="RRM_dom"/>
</dbReference>
<dbReference type="InterPro" id="IPR000571">
    <property type="entry name" value="Znf_CCCH"/>
</dbReference>
<feature type="compositionally biased region" description="Basic and acidic residues" evidence="3">
    <location>
        <begin position="362"/>
        <end position="393"/>
    </location>
</feature>
<keyword evidence="1" id="KW-0694">RNA-binding</keyword>
<evidence type="ECO:0000256" key="3">
    <source>
        <dbReference type="SAM" id="MobiDB-lite"/>
    </source>
</evidence>
<keyword evidence="2" id="KW-0479">Metal-binding</keyword>
<dbReference type="SMART" id="SM00360">
    <property type="entry name" value="RRM"/>
    <property type="match status" value="1"/>
</dbReference>
<reference evidence="6" key="1">
    <citation type="submission" date="2015-03" db="EMBL/GenBank/DDBJ databases">
        <title>A transcriptome of Araucaria cunninghamii, an australian fine timber species.</title>
        <authorList>
            <person name="Jing Yi C.J.Y."/>
            <person name="Yin San L.Y.S."/>
            <person name="Abdul Karim S.S."/>
            <person name="Wan Azmi N.N."/>
            <person name="Hercus R.R."/>
            <person name="Croft L.L."/>
        </authorList>
    </citation>
    <scope>NUCLEOTIDE SEQUENCE</scope>
    <source>
        <strain evidence="6">MI0301</strain>
        <tissue evidence="6">Leaf</tissue>
    </source>
</reference>
<accession>A0A0D6QWX0</accession>
<dbReference type="PROSITE" id="PS50103">
    <property type="entry name" value="ZF_C3H1"/>
    <property type="match status" value="1"/>
</dbReference>
<dbReference type="Pfam" id="PF00076">
    <property type="entry name" value="RRM_1"/>
    <property type="match status" value="1"/>
</dbReference>
<feature type="region of interest" description="Disordered" evidence="3">
    <location>
        <begin position="503"/>
        <end position="587"/>
    </location>
</feature>
<feature type="compositionally biased region" description="Basic residues" evidence="3">
    <location>
        <begin position="316"/>
        <end position="330"/>
    </location>
</feature>
<dbReference type="GO" id="GO:0008270">
    <property type="term" value="F:zinc ion binding"/>
    <property type="evidence" value="ECO:0007669"/>
    <property type="project" value="UniProtKB-KW"/>
</dbReference>
<name>A0A0D6QWX0_ARACU</name>
<feature type="compositionally biased region" description="Basic and acidic residues" evidence="3">
    <location>
        <begin position="290"/>
        <end position="308"/>
    </location>
</feature>
<proteinExistence type="predicted"/>
<evidence type="ECO:0000259" key="4">
    <source>
        <dbReference type="PROSITE" id="PS50102"/>
    </source>
</evidence>
<dbReference type="CDD" id="cd00590">
    <property type="entry name" value="RRM_SF"/>
    <property type="match status" value="1"/>
</dbReference>
<evidence type="ECO:0000259" key="5">
    <source>
        <dbReference type="PROSITE" id="PS50103"/>
    </source>
</evidence>
<feature type="compositionally biased region" description="Basic and acidic residues" evidence="3">
    <location>
        <begin position="606"/>
        <end position="644"/>
    </location>
</feature>
<protein>
    <recommendedName>
        <fullName evidence="7">RRM domain-containing protein</fullName>
    </recommendedName>
</protein>
<evidence type="ECO:0008006" key="7">
    <source>
        <dbReference type="Google" id="ProtNLM"/>
    </source>
</evidence>
<dbReference type="PANTHER" id="PTHR32343:SF8">
    <property type="entry name" value="RNA RECOGNITION MOTIF (RRM)-CONTAINING PROTEIN"/>
    <property type="match status" value="1"/>
</dbReference>
<feature type="compositionally biased region" description="Polar residues" evidence="3">
    <location>
        <begin position="716"/>
        <end position="728"/>
    </location>
</feature>
<feature type="region of interest" description="Disordered" evidence="3">
    <location>
        <begin position="601"/>
        <end position="728"/>
    </location>
</feature>
<keyword evidence="2" id="KW-0863">Zinc-finger</keyword>
<dbReference type="PROSITE" id="PS50102">
    <property type="entry name" value="RRM"/>
    <property type="match status" value="1"/>
</dbReference>
<evidence type="ECO:0000256" key="1">
    <source>
        <dbReference type="PROSITE-ProRule" id="PRU00176"/>
    </source>
</evidence>
<feature type="domain" description="RRM" evidence="4">
    <location>
        <begin position="144"/>
        <end position="215"/>
    </location>
</feature>
<evidence type="ECO:0000256" key="2">
    <source>
        <dbReference type="PROSITE-ProRule" id="PRU00723"/>
    </source>
</evidence>
<dbReference type="Gene3D" id="3.30.70.330">
    <property type="match status" value="1"/>
</dbReference>
<dbReference type="SUPFAM" id="SSF54928">
    <property type="entry name" value="RNA-binding domain, RBD"/>
    <property type="match status" value="1"/>
</dbReference>
<dbReference type="PANTHER" id="PTHR32343">
    <property type="entry name" value="SERINE/ARGININE-RICH SPLICING FACTOR"/>
    <property type="match status" value="1"/>
</dbReference>
<dbReference type="EMBL" id="GCKF01044323">
    <property type="protein sequence ID" value="JAG94200.1"/>
    <property type="molecule type" value="Transcribed_RNA"/>
</dbReference>
<dbReference type="InterPro" id="IPR012677">
    <property type="entry name" value="Nucleotide-bd_a/b_plait_sf"/>
</dbReference>
<sequence>MPNYSGTTSGLFSGMLGLISGILPGASGGAILPGLGASFGEVCRGYLNGQCGRNDCKFNHPPYNQLMAALAAGSTMGGLSQMPLAPSAAAMAAAQAIVAAQALQAHAAQAQAQAQSALESCGQKIQESGSPTSSDQDRIDVLSRTLEVSNLSPLLTSENLQQLFNCFGTVTKCEIAGCKQLAYVEYSKPEEARAALELNKMEVNGQSLAVEMAKSLPFKKEPSGAVATTGSSQHLPLPLMMQQAVAMQQLQFQQALIMQQSMASQQAANRAASMKSATEMASARAAEISKRLKADGDDNEEKASDRKSRSPSGLHVKSRSRSRSPIRYRRDRQSPSRTAVTRFQRDRRFISPLRSHRRDRSRSRDQIYHYRDGRDNYQKYPGRRDWGRSRDQYSRNLHRRSRSPSRTKKSPRARSNSPRHCKERRASPKLHKEGHKSSHHSRRSRSISNESRQYVKDNEGVIKNKGEYSGKLEEHVDKFTTKATDLHHHLEVKEDNSNDKPIKLESCRKITKPKEEISKDNVKDKDGRRNSKSGDKNNCTTSSFRDKDDCTHNVRVATKSDDMPKERKSTYDNEKDIKGKKRHTKGSIIVVDEDIVKKKLHKKEKRRYDDDYELKEKMLQYREKKAPDGKDEPKEKQQWRKESQIDPELEDAVKQHKKQRKKDEEDDNFAKKLEKNKHGKKRVYDSSDDSLLEYADRGDSPLKEISSQQKRKYGKFSTSVSPSHNHGD</sequence>
<dbReference type="InterPro" id="IPR035979">
    <property type="entry name" value="RBD_domain_sf"/>
</dbReference>
<dbReference type="AlphaFoldDB" id="A0A0D6QWX0"/>
<keyword evidence="2" id="KW-0862">Zinc</keyword>
<dbReference type="GO" id="GO:0003723">
    <property type="term" value="F:RNA binding"/>
    <property type="evidence" value="ECO:0007669"/>
    <property type="project" value="UniProtKB-UniRule"/>
</dbReference>
<feature type="compositionally biased region" description="Basic residues" evidence="3">
    <location>
        <begin position="396"/>
        <end position="445"/>
    </location>
</feature>
<feature type="compositionally biased region" description="Basic and acidic residues" evidence="3">
    <location>
        <begin position="503"/>
        <end position="535"/>
    </location>
</feature>
<evidence type="ECO:0000313" key="6">
    <source>
        <dbReference type="EMBL" id="JAG94200.1"/>
    </source>
</evidence>
<feature type="region of interest" description="Disordered" evidence="3">
    <location>
        <begin position="290"/>
        <end position="468"/>
    </location>
</feature>
<feature type="domain" description="C3H1-type" evidence="5">
    <location>
        <begin position="42"/>
        <end position="63"/>
    </location>
</feature>
<feature type="compositionally biased region" description="Basic and acidic residues" evidence="3">
    <location>
        <begin position="544"/>
        <end position="577"/>
    </location>
</feature>
<feature type="compositionally biased region" description="Basic and acidic residues" evidence="3">
    <location>
        <begin position="453"/>
        <end position="468"/>
    </location>
</feature>
<organism evidence="6">
    <name type="scientific">Araucaria cunninghamii</name>
    <name type="common">Hoop pine</name>
    <name type="synonym">Moreton Bay pine</name>
    <dbReference type="NCBI Taxonomy" id="56994"/>
    <lineage>
        <taxon>Eukaryota</taxon>
        <taxon>Viridiplantae</taxon>
        <taxon>Streptophyta</taxon>
        <taxon>Embryophyta</taxon>
        <taxon>Tracheophyta</taxon>
        <taxon>Spermatophyta</taxon>
        <taxon>Pinopsida</taxon>
        <taxon>Pinidae</taxon>
        <taxon>Conifers II</taxon>
        <taxon>Araucariales</taxon>
        <taxon>Araucariaceae</taxon>
        <taxon>Araucaria</taxon>
    </lineage>
</organism>
<feature type="zinc finger region" description="C3H1-type" evidence="2">
    <location>
        <begin position="42"/>
        <end position="63"/>
    </location>
</feature>